<gene>
    <name evidence="2" type="ORF">mv_R978</name>
</gene>
<dbReference type="InterPro" id="IPR001356">
    <property type="entry name" value="HD"/>
</dbReference>
<sequence length="104" mass="12421">MEQVIVIYHEQLDSFEESAVKILSGWKSERENGIRFKMIGKTKSRLFNTSQLAILEELYKANKYISMDKSIQMSRIFGVTRKQINTWFQNKRAHDKRFRSMNKN</sequence>
<organism evidence="2">
    <name type="scientific">Moumouvirus sp. 'Monve'</name>
    <dbReference type="NCBI Taxonomy" id="1128131"/>
    <lineage>
        <taxon>Viruses</taxon>
        <taxon>Varidnaviria</taxon>
        <taxon>Bamfordvirae</taxon>
        <taxon>Nucleocytoviricota</taxon>
        <taxon>Megaviricetes</taxon>
        <taxon>Imitervirales</taxon>
        <taxon>Mimiviridae</taxon>
        <taxon>Megamimivirinae</taxon>
        <taxon>Moumouvirus</taxon>
    </lineage>
</organism>
<dbReference type="SMART" id="SM00389">
    <property type="entry name" value="HOX"/>
    <property type="match status" value="1"/>
</dbReference>
<proteinExistence type="predicted"/>
<evidence type="ECO:0000259" key="1">
    <source>
        <dbReference type="PROSITE" id="PS50071"/>
    </source>
</evidence>
<dbReference type="EMBL" id="JN885999">
    <property type="protein sequence ID" value="AEX63180.1"/>
    <property type="molecule type" value="Genomic_DNA"/>
</dbReference>
<dbReference type="Pfam" id="PF00046">
    <property type="entry name" value="Homeodomain"/>
    <property type="match status" value="1"/>
</dbReference>
<dbReference type="SUPFAM" id="SSF46689">
    <property type="entry name" value="Homeodomain-like"/>
    <property type="match status" value="1"/>
</dbReference>
<feature type="domain" description="Homeobox" evidence="1">
    <location>
        <begin position="38"/>
        <end position="98"/>
    </location>
</feature>
<dbReference type="GO" id="GO:0003677">
    <property type="term" value="F:DNA binding"/>
    <property type="evidence" value="ECO:0007669"/>
    <property type="project" value="InterPro"/>
</dbReference>
<accession>H2EFB5</accession>
<name>H2EFB5_9VIRU</name>
<dbReference type="InterPro" id="IPR009057">
    <property type="entry name" value="Homeodomain-like_sf"/>
</dbReference>
<protein>
    <recommendedName>
        <fullName evidence="1">Homeobox domain-containing protein</fullName>
    </recommendedName>
</protein>
<dbReference type="PROSITE" id="PS50071">
    <property type="entry name" value="HOMEOBOX_2"/>
    <property type="match status" value="1"/>
</dbReference>
<dbReference type="Gene3D" id="1.10.10.60">
    <property type="entry name" value="Homeodomain-like"/>
    <property type="match status" value="1"/>
</dbReference>
<dbReference type="CDD" id="cd00086">
    <property type="entry name" value="homeodomain"/>
    <property type="match status" value="1"/>
</dbReference>
<reference evidence="2" key="1">
    <citation type="submission" date="2011-10" db="EMBL/GenBank/DDBJ databases">
        <title>Provirophages and transpovirons: unique mobilome of giant viruses.</title>
        <authorList>
            <person name="Desnues C."/>
            <person name="LaScola B."/>
            <person name="Yutin N."/>
            <person name="Fournous G."/>
            <person name="Koonin E."/>
            <person name="Raoult D."/>
        </authorList>
    </citation>
    <scope>NUCLEOTIDE SEQUENCE</scope>
    <source>
        <strain evidence="2">Mv13-mv</strain>
    </source>
</reference>
<evidence type="ECO:0000313" key="2">
    <source>
        <dbReference type="EMBL" id="AEX63180.1"/>
    </source>
</evidence>